<feature type="chain" id="PRO_5041312556" description="DUF732 domain-containing protein" evidence="2">
    <location>
        <begin position="21"/>
        <end position="183"/>
    </location>
</feature>
<dbReference type="PROSITE" id="PS51257">
    <property type="entry name" value="PROKAR_LIPOPROTEIN"/>
    <property type="match status" value="1"/>
</dbReference>
<dbReference type="RefSeq" id="WP_235054977.1">
    <property type="nucleotide sequence ID" value="NZ_JAKFHA010000015.1"/>
</dbReference>
<name>A0AA41Q2E5_9ACTN</name>
<feature type="compositionally biased region" description="Low complexity" evidence="1">
    <location>
        <begin position="24"/>
        <end position="68"/>
    </location>
</feature>
<comment type="caution">
    <text evidence="3">The sequence shown here is derived from an EMBL/GenBank/DDBJ whole genome shotgun (WGS) entry which is preliminary data.</text>
</comment>
<dbReference type="Proteomes" id="UP001165378">
    <property type="component" value="Unassembled WGS sequence"/>
</dbReference>
<protein>
    <recommendedName>
        <fullName evidence="5">DUF732 domain-containing protein</fullName>
    </recommendedName>
</protein>
<accession>A0AA41Q2E5</accession>
<sequence>MRTRLAFAALALAAPFAVTGCGDGSESGSDASAGAAPAAASPSATGAGTPASAPATAPADTAASPAAGLTPSRPPLASIPDSPAAIQQAADLAGVPAPSLAAVEAYFADLDAIDPGILGGRRPSRVSLLSNSLTVCKALANQRDPQQLLTMAILSVGTNDDVMLSRDQGVRLVEAIRRNLCAS</sequence>
<keyword evidence="2" id="KW-0732">Signal</keyword>
<feature type="signal peptide" evidence="2">
    <location>
        <begin position="1"/>
        <end position="20"/>
    </location>
</feature>
<organism evidence="3 4">
    <name type="scientific">Yinghuangia soli</name>
    <dbReference type="NCBI Taxonomy" id="2908204"/>
    <lineage>
        <taxon>Bacteria</taxon>
        <taxon>Bacillati</taxon>
        <taxon>Actinomycetota</taxon>
        <taxon>Actinomycetes</taxon>
        <taxon>Kitasatosporales</taxon>
        <taxon>Streptomycetaceae</taxon>
        <taxon>Yinghuangia</taxon>
    </lineage>
</organism>
<gene>
    <name evidence="3" type="ORF">LZ495_24280</name>
</gene>
<evidence type="ECO:0000256" key="2">
    <source>
        <dbReference type="SAM" id="SignalP"/>
    </source>
</evidence>
<dbReference type="AlphaFoldDB" id="A0AA41Q2E5"/>
<evidence type="ECO:0000313" key="4">
    <source>
        <dbReference type="Proteomes" id="UP001165378"/>
    </source>
</evidence>
<evidence type="ECO:0000313" key="3">
    <source>
        <dbReference type="EMBL" id="MCF2530318.1"/>
    </source>
</evidence>
<proteinExistence type="predicted"/>
<feature type="region of interest" description="Disordered" evidence="1">
    <location>
        <begin position="21"/>
        <end position="81"/>
    </location>
</feature>
<evidence type="ECO:0008006" key="5">
    <source>
        <dbReference type="Google" id="ProtNLM"/>
    </source>
</evidence>
<dbReference type="EMBL" id="JAKFHA010000015">
    <property type="protein sequence ID" value="MCF2530318.1"/>
    <property type="molecule type" value="Genomic_DNA"/>
</dbReference>
<reference evidence="3" key="1">
    <citation type="submission" date="2022-01" db="EMBL/GenBank/DDBJ databases">
        <title>Genome-Based Taxonomic Classification of the Phylum Actinobacteria.</title>
        <authorList>
            <person name="Gao Y."/>
        </authorList>
    </citation>
    <scope>NUCLEOTIDE SEQUENCE</scope>
    <source>
        <strain evidence="3">KLBMP 8922</strain>
    </source>
</reference>
<keyword evidence="4" id="KW-1185">Reference proteome</keyword>
<evidence type="ECO:0000256" key="1">
    <source>
        <dbReference type="SAM" id="MobiDB-lite"/>
    </source>
</evidence>